<dbReference type="AlphaFoldDB" id="A0A212RS51"/>
<dbReference type="Proteomes" id="UP000198418">
    <property type="component" value="Unassembled WGS sequence"/>
</dbReference>
<proteinExistence type="predicted"/>
<evidence type="ECO:0000313" key="3">
    <source>
        <dbReference type="Proteomes" id="UP000198418"/>
    </source>
</evidence>
<protein>
    <submittedName>
        <fullName evidence="2">Uncharacterized protein</fullName>
    </submittedName>
</protein>
<dbReference type="OrthoDB" id="8455916at2"/>
<keyword evidence="3" id="KW-1185">Reference proteome</keyword>
<name>A0A212RS51_RHOAC</name>
<accession>A0A212RS51</accession>
<reference evidence="3" key="1">
    <citation type="submission" date="2017-06" db="EMBL/GenBank/DDBJ databases">
        <authorList>
            <person name="Varghese N."/>
            <person name="Submissions S."/>
        </authorList>
    </citation>
    <scope>NUCLEOTIDE SEQUENCE [LARGE SCALE GENOMIC DNA]</scope>
    <source>
        <strain evidence="3">DSM 137</strain>
    </source>
</reference>
<evidence type="ECO:0000256" key="1">
    <source>
        <dbReference type="SAM" id="MobiDB-lite"/>
    </source>
</evidence>
<feature type="compositionally biased region" description="Low complexity" evidence="1">
    <location>
        <begin position="93"/>
        <end position="108"/>
    </location>
</feature>
<feature type="region of interest" description="Disordered" evidence="1">
    <location>
        <begin position="49"/>
        <end position="109"/>
    </location>
</feature>
<organism evidence="2 3">
    <name type="scientific">Rhodoblastus acidophilus</name>
    <name type="common">Rhodopseudomonas acidophila</name>
    <dbReference type="NCBI Taxonomy" id="1074"/>
    <lineage>
        <taxon>Bacteria</taxon>
        <taxon>Pseudomonadati</taxon>
        <taxon>Pseudomonadota</taxon>
        <taxon>Alphaproteobacteria</taxon>
        <taxon>Hyphomicrobiales</taxon>
        <taxon>Rhodoblastaceae</taxon>
        <taxon>Rhodoblastus</taxon>
    </lineage>
</organism>
<sequence>MPHEILESMRALREEMRQRLLQVPEYRALVSLDRSIDELCDILQGKMAQDRMTQDHRMVQDHRMSQDRMVPERVEYQPAPPPAPMPMPVLTTAPVSAPAPQPADVAPPRSGAIASAFAETLAAKIDQRNLARASAVYSPPTHRSLGG</sequence>
<dbReference type="EMBL" id="FYDG01000006">
    <property type="protein sequence ID" value="SNB75357.1"/>
    <property type="molecule type" value="Genomic_DNA"/>
</dbReference>
<dbReference type="RefSeq" id="WP_088521220.1">
    <property type="nucleotide sequence ID" value="NZ_FYDG01000006.1"/>
</dbReference>
<evidence type="ECO:0000313" key="2">
    <source>
        <dbReference type="EMBL" id="SNB75357.1"/>
    </source>
</evidence>
<gene>
    <name evidence="2" type="ORF">SAMN06265338_106219</name>
</gene>
<feature type="compositionally biased region" description="Pro residues" evidence="1">
    <location>
        <begin position="78"/>
        <end position="87"/>
    </location>
</feature>
<feature type="compositionally biased region" description="Basic and acidic residues" evidence="1">
    <location>
        <begin position="49"/>
        <end position="75"/>
    </location>
</feature>